<evidence type="ECO:0000313" key="2">
    <source>
        <dbReference type="EMBL" id="PNW74982.1"/>
    </source>
</evidence>
<feature type="region of interest" description="Disordered" evidence="1">
    <location>
        <begin position="102"/>
        <end position="168"/>
    </location>
</feature>
<feature type="compositionally biased region" description="Basic and acidic residues" evidence="1">
    <location>
        <begin position="279"/>
        <end position="288"/>
    </location>
</feature>
<feature type="compositionally biased region" description="Low complexity" evidence="1">
    <location>
        <begin position="150"/>
        <end position="166"/>
    </location>
</feature>
<keyword evidence="3" id="KW-1185">Reference proteome</keyword>
<dbReference type="OrthoDB" id="545059at2759"/>
<gene>
    <name evidence="2" type="ORF">CHLRE_12g501702v5</name>
</gene>
<dbReference type="EMBL" id="CM008973">
    <property type="protein sequence ID" value="PNW74982.1"/>
    <property type="molecule type" value="Genomic_DNA"/>
</dbReference>
<feature type="compositionally biased region" description="Pro residues" evidence="1">
    <location>
        <begin position="16"/>
        <end position="29"/>
    </location>
</feature>
<protein>
    <recommendedName>
        <fullName evidence="4">F-box domain-containing protein</fullName>
    </recommendedName>
</protein>
<feature type="compositionally biased region" description="Basic and acidic residues" evidence="1">
    <location>
        <begin position="1"/>
        <end position="12"/>
    </location>
</feature>
<feature type="region of interest" description="Disordered" evidence="1">
    <location>
        <begin position="320"/>
        <end position="341"/>
    </location>
</feature>
<evidence type="ECO:0000256" key="1">
    <source>
        <dbReference type="SAM" id="MobiDB-lite"/>
    </source>
</evidence>
<accession>A0A2K3D362</accession>
<sequence length="686" mass="71710">MALSMEPERDGEVSLPRPPQSPPVRPPNGAPREPWQMAHVDSFGHQVIPDDVLLPLLERLPGNVQATTCRLLCRALRAHFRSKLTVHLDTAGLRAARQQAQRHCLRVKHASETNTTASSSSNGRTTGSGARVVDVEQEGARGGGSDAYTGDEGSSGDSSGSNRNSSLDLWGGVPPHAVEWFLTHTPPSARAHMTLEQRCALRDAVLARHRASAAAAAAATVAPGRHHPLAKDLEDAKGGTAACTNRGHSTASPDAPPALVALTLQGALFWRLRPGSRRPPGDADDGKAAEGSADEDEDADAALSPVSHYWGYTTARMLAAVPPPPPPHGGHQHGGAGAGDGGGAVGSTYRLSALRELMLAAVLHGDTDMLTLLAQVPGVDGVRHQLAADCAWWAVRGYAPMELLAWAVREPEGPLATWRSSDAPFLAAALSLRQRAAAGDEDGGEVEGPGAAEELRRALGRLHAAGFGSFHAAGRTFLAAVDLAARGKVAVELVCWLLDCGCPTGPPGWSYVAAVRPLIDGAASAAASERCLGLAARLARRRVALGPAALSGIAGLPYTGFCSYVSLLVGEYGCPVDRTALYGEALDADATAAADGRAEWLRGQGLAPPLLLRWRPLGVRALWPTCVLGERGAERGPPLWLALECVPAKCGSGSTSAQFGVVSKVVTDRLVRTGARQPRRGNERND</sequence>
<dbReference type="GeneID" id="5716400"/>
<reference evidence="2 3" key="1">
    <citation type="journal article" date="2007" name="Science">
        <title>The Chlamydomonas genome reveals the evolution of key animal and plant functions.</title>
        <authorList>
            <person name="Merchant S.S."/>
            <person name="Prochnik S.E."/>
            <person name="Vallon O."/>
            <person name="Harris E.H."/>
            <person name="Karpowicz S.J."/>
            <person name="Witman G.B."/>
            <person name="Terry A."/>
            <person name="Salamov A."/>
            <person name="Fritz-Laylin L.K."/>
            <person name="Marechal-Drouard L."/>
            <person name="Marshall W.F."/>
            <person name="Qu L.H."/>
            <person name="Nelson D.R."/>
            <person name="Sanderfoot A.A."/>
            <person name="Spalding M.H."/>
            <person name="Kapitonov V.V."/>
            <person name="Ren Q."/>
            <person name="Ferris P."/>
            <person name="Lindquist E."/>
            <person name="Shapiro H."/>
            <person name="Lucas S.M."/>
            <person name="Grimwood J."/>
            <person name="Schmutz J."/>
            <person name="Cardol P."/>
            <person name="Cerutti H."/>
            <person name="Chanfreau G."/>
            <person name="Chen C.L."/>
            <person name="Cognat V."/>
            <person name="Croft M.T."/>
            <person name="Dent R."/>
            <person name="Dutcher S."/>
            <person name="Fernandez E."/>
            <person name="Fukuzawa H."/>
            <person name="Gonzalez-Ballester D."/>
            <person name="Gonzalez-Halphen D."/>
            <person name="Hallmann A."/>
            <person name="Hanikenne M."/>
            <person name="Hippler M."/>
            <person name="Inwood W."/>
            <person name="Jabbari K."/>
            <person name="Kalanon M."/>
            <person name="Kuras R."/>
            <person name="Lefebvre P.A."/>
            <person name="Lemaire S.D."/>
            <person name="Lobanov A.V."/>
            <person name="Lohr M."/>
            <person name="Manuell A."/>
            <person name="Meier I."/>
            <person name="Mets L."/>
            <person name="Mittag M."/>
            <person name="Mittelmeier T."/>
            <person name="Moroney J.V."/>
            <person name="Moseley J."/>
            <person name="Napoli C."/>
            <person name="Nedelcu A.M."/>
            <person name="Niyogi K."/>
            <person name="Novoselov S.V."/>
            <person name="Paulsen I.T."/>
            <person name="Pazour G."/>
            <person name="Purton S."/>
            <person name="Ral J.P."/>
            <person name="Riano-Pachon D.M."/>
            <person name="Riekhof W."/>
            <person name="Rymarquis L."/>
            <person name="Schroda M."/>
            <person name="Stern D."/>
            <person name="Umen J."/>
            <person name="Willows R."/>
            <person name="Wilson N."/>
            <person name="Zimmer S.L."/>
            <person name="Allmer J."/>
            <person name="Balk J."/>
            <person name="Bisova K."/>
            <person name="Chen C.J."/>
            <person name="Elias M."/>
            <person name="Gendler K."/>
            <person name="Hauser C."/>
            <person name="Lamb M.R."/>
            <person name="Ledford H."/>
            <person name="Long J.C."/>
            <person name="Minagawa J."/>
            <person name="Page M.D."/>
            <person name="Pan J."/>
            <person name="Pootakham W."/>
            <person name="Roje S."/>
            <person name="Rose A."/>
            <person name="Stahlberg E."/>
            <person name="Terauchi A.M."/>
            <person name="Yang P."/>
            <person name="Ball S."/>
            <person name="Bowler C."/>
            <person name="Dieckmann C.L."/>
            <person name="Gladyshev V.N."/>
            <person name="Green P."/>
            <person name="Jorgensen R."/>
            <person name="Mayfield S."/>
            <person name="Mueller-Roeber B."/>
            <person name="Rajamani S."/>
            <person name="Sayre R.T."/>
            <person name="Brokstein P."/>
            <person name="Dubchak I."/>
            <person name="Goodstein D."/>
            <person name="Hornick L."/>
            <person name="Huang Y.W."/>
            <person name="Jhaveri J."/>
            <person name="Luo Y."/>
            <person name="Martinez D."/>
            <person name="Ngau W.C."/>
            <person name="Otillar B."/>
            <person name="Poliakov A."/>
            <person name="Porter A."/>
            <person name="Szajkowski L."/>
            <person name="Werner G."/>
            <person name="Zhou K."/>
            <person name="Grigoriev I.V."/>
            <person name="Rokhsar D.S."/>
            <person name="Grossman A.R."/>
        </authorList>
    </citation>
    <scope>NUCLEOTIDE SEQUENCE [LARGE SCALE GENOMIC DNA]</scope>
    <source>
        <strain evidence="3">CC-503</strain>
    </source>
</reference>
<proteinExistence type="predicted"/>
<name>A0A2K3D362_CHLRE</name>
<dbReference type="RefSeq" id="XP_042918271.1">
    <property type="nucleotide sequence ID" value="XM_043068095.1"/>
</dbReference>
<dbReference type="Gramene" id="PNW74982">
    <property type="protein sequence ID" value="PNW74982"/>
    <property type="gene ID" value="CHLRE_12g501702v5"/>
</dbReference>
<evidence type="ECO:0008006" key="4">
    <source>
        <dbReference type="Google" id="ProtNLM"/>
    </source>
</evidence>
<feature type="region of interest" description="Disordered" evidence="1">
    <location>
        <begin position="273"/>
        <end position="300"/>
    </location>
</feature>
<feature type="region of interest" description="Disordered" evidence="1">
    <location>
        <begin position="1"/>
        <end position="34"/>
    </location>
</feature>
<feature type="compositionally biased region" description="Gly residues" evidence="1">
    <location>
        <begin position="332"/>
        <end position="341"/>
    </location>
</feature>
<evidence type="ECO:0000313" key="3">
    <source>
        <dbReference type="Proteomes" id="UP000006906"/>
    </source>
</evidence>
<dbReference type="KEGG" id="cre:CHLRE_12g501702v5"/>
<dbReference type="Proteomes" id="UP000006906">
    <property type="component" value="Chromosome 12"/>
</dbReference>
<organism evidence="2 3">
    <name type="scientific">Chlamydomonas reinhardtii</name>
    <name type="common">Chlamydomonas smithii</name>
    <dbReference type="NCBI Taxonomy" id="3055"/>
    <lineage>
        <taxon>Eukaryota</taxon>
        <taxon>Viridiplantae</taxon>
        <taxon>Chlorophyta</taxon>
        <taxon>core chlorophytes</taxon>
        <taxon>Chlorophyceae</taxon>
        <taxon>CS clade</taxon>
        <taxon>Chlamydomonadales</taxon>
        <taxon>Chlamydomonadaceae</taxon>
        <taxon>Chlamydomonas</taxon>
    </lineage>
</organism>
<feature type="compositionally biased region" description="Low complexity" evidence="1">
    <location>
        <begin position="113"/>
        <end position="131"/>
    </location>
</feature>
<dbReference type="InParanoid" id="A0A2K3D362"/>
<dbReference type="AlphaFoldDB" id="A0A2K3D362"/>